<reference evidence="2" key="1">
    <citation type="submission" date="2016-10" db="EMBL/GenBank/DDBJ databases">
        <title>Sequence of Gallionella enrichment culture.</title>
        <authorList>
            <person name="Poehlein A."/>
            <person name="Muehling M."/>
            <person name="Daniel R."/>
        </authorList>
    </citation>
    <scope>NUCLEOTIDE SEQUENCE</scope>
</reference>
<dbReference type="AlphaFoldDB" id="A0A1J5TBG3"/>
<comment type="caution">
    <text evidence="2">The sequence shown here is derived from an EMBL/GenBank/DDBJ whole genome shotgun (WGS) entry which is preliminary data.</text>
</comment>
<sequence>MATGLRMLLCVSLLCASLDAAAELLPDPTRPSIDLNSSGAGSAVGIAPVEEVSHGLQSIIISSQYRAAIINGETVSLGGKSGDSRLVEVRESSVVLQNAQGRRVLELFPKVNIKKNGAAQQVGAPQDNAIEQTSLPEKAVGGIK</sequence>
<proteinExistence type="predicted"/>
<feature type="region of interest" description="Disordered" evidence="1">
    <location>
        <begin position="118"/>
        <end position="144"/>
    </location>
</feature>
<evidence type="ECO:0000313" key="2">
    <source>
        <dbReference type="EMBL" id="OIR18226.1"/>
    </source>
</evidence>
<gene>
    <name evidence="2" type="ORF">GALL_15540</name>
</gene>
<evidence type="ECO:0008006" key="3">
    <source>
        <dbReference type="Google" id="ProtNLM"/>
    </source>
</evidence>
<name>A0A1J5TBG3_9ZZZZ</name>
<organism evidence="2">
    <name type="scientific">mine drainage metagenome</name>
    <dbReference type="NCBI Taxonomy" id="410659"/>
    <lineage>
        <taxon>unclassified sequences</taxon>
        <taxon>metagenomes</taxon>
        <taxon>ecological metagenomes</taxon>
    </lineage>
</organism>
<dbReference type="EMBL" id="MLJW01000003">
    <property type="protein sequence ID" value="OIR18226.1"/>
    <property type="molecule type" value="Genomic_DNA"/>
</dbReference>
<accession>A0A1J5TBG3</accession>
<protein>
    <recommendedName>
        <fullName evidence="3">MSHA biogenesis protein MshK</fullName>
    </recommendedName>
</protein>
<evidence type="ECO:0000256" key="1">
    <source>
        <dbReference type="SAM" id="MobiDB-lite"/>
    </source>
</evidence>